<gene>
    <name evidence="1" type="ORF">EUX98_g943</name>
</gene>
<dbReference type="AlphaFoldDB" id="A0A4S4N2W0"/>
<protein>
    <submittedName>
        <fullName evidence="1">Uncharacterized protein</fullName>
    </submittedName>
</protein>
<keyword evidence="2" id="KW-1185">Reference proteome</keyword>
<name>A0A4S4N2W0_9APHY</name>
<evidence type="ECO:0000313" key="1">
    <source>
        <dbReference type="EMBL" id="THH33309.1"/>
    </source>
</evidence>
<reference evidence="1 2" key="1">
    <citation type="submission" date="2019-02" db="EMBL/GenBank/DDBJ databases">
        <title>Genome sequencing of the rare red list fungi Antrodiella citrinella (Flaviporus citrinellus).</title>
        <authorList>
            <person name="Buettner E."/>
            <person name="Kellner H."/>
        </authorList>
    </citation>
    <scope>NUCLEOTIDE SEQUENCE [LARGE SCALE GENOMIC DNA]</scope>
    <source>
        <strain evidence="1 2">DSM 108506</strain>
    </source>
</reference>
<sequence>MGITCPVLCWQDAVITSPESLRRFHAVLQDIRPSHLFTYINLEEFRDDQLTNLIPPLDITHLSLKVTLALRHTNVKEIMSGLLKNLRNMPLVLLVLELIYDPNISRSVRALTLDFTLPFNFSYAGLNPILTSMNMDEFATQLLQGPSALGHIFVLFSLKQRPDAGWTVKRKPDGSASLGKRLDETARMKILSKSPFKSEWQEP</sequence>
<accession>A0A4S4N2W0</accession>
<proteinExistence type="predicted"/>
<dbReference type="Proteomes" id="UP000308730">
    <property type="component" value="Unassembled WGS sequence"/>
</dbReference>
<comment type="caution">
    <text evidence="1">The sequence shown here is derived from an EMBL/GenBank/DDBJ whole genome shotgun (WGS) entry which is preliminary data.</text>
</comment>
<organism evidence="1 2">
    <name type="scientific">Antrodiella citrinella</name>
    <dbReference type="NCBI Taxonomy" id="2447956"/>
    <lineage>
        <taxon>Eukaryota</taxon>
        <taxon>Fungi</taxon>
        <taxon>Dikarya</taxon>
        <taxon>Basidiomycota</taxon>
        <taxon>Agaricomycotina</taxon>
        <taxon>Agaricomycetes</taxon>
        <taxon>Polyporales</taxon>
        <taxon>Steccherinaceae</taxon>
        <taxon>Antrodiella</taxon>
    </lineage>
</organism>
<evidence type="ECO:0000313" key="2">
    <source>
        <dbReference type="Proteomes" id="UP000308730"/>
    </source>
</evidence>
<dbReference type="EMBL" id="SGPM01000008">
    <property type="protein sequence ID" value="THH33309.1"/>
    <property type="molecule type" value="Genomic_DNA"/>
</dbReference>